<feature type="non-terminal residue" evidence="2">
    <location>
        <position position="76"/>
    </location>
</feature>
<name>A0A392RPK0_9FABA</name>
<organism evidence="2 3">
    <name type="scientific">Trifolium medium</name>
    <dbReference type="NCBI Taxonomy" id="97028"/>
    <lineage>
        <taxon>Eukaryota</taxon>
        <taxon>Viridiplantae</taxon>
        <taxon>Streptophyta</taxon>
        <taxon>Embryophyta</taxon>
        <taxon>Tracheophyta</taxon>
        <taxon>Spermatophyta</taxon>
        <taxon>Magnoliopsida</taxon>
        <taxon>eudicotyledons</taxon>
        <taxon>Gunneridae</taxon>
        <taxon>Pentapetalae</taxon>
        <taxon>rosids</taxon>
        <taxon>fabids</taxon>
        <taxon>Fabales</taxon>
        <taxon>Fabaceae</taxon>
        <taxon>Papilionoideae</taxon>
        <taxon>50 kb inversion clade</taxon>
        <taxon>NPAAA clade</taxon>
        <taxon>Hologalegina</taxon>
        <taxon>IRL clade</taxon>
        <taxon>Trifolieae</taxon>
        <taxon>Trifolium</taxon>
    </lineage>
</organism>
<keyword evidence="3" id="KW-1185">Reference proteome</keyword>
<reference evidence="2 3" key="1">
    <citation type="journal article" date="2018" name="Front. Plant Sci.">
        <title>Red Clover (Trifolium pratense) and Zigzag Clover (T. medium) - A Picture of Genomic Similarities and Differences.</title>
        <authorList>
            <person name="Dluhosova J."/>
            <person name="Istvanek J."/>
            <person name="Nedelnik J."/>
            <person name="Repkova J."/>
        </authorList>
    </citation>
    <scope>NUCLEOTIDE SEQUENCE [LARGE SCALE GENOMIC DNA]</scope>
    <source>
        <strain evidence="3">cv. 10/8</strain>
        <tissue evidence="2">Leaf</tissue>
    </source>
</reference>
<dbReference type="Proteomes" id="UP000265520">
    <property type="component" value="Unassembled WGS sequence"/>
</dbReference>
<comment type="caution">
    <text evidence="2">The sequence shown here is derived from an EMBL/GenBank/DDBJ whole genome shotgun (WGS) entry which is preliminary data.</text>
</comment>
<dbReference type="AlphaFoldDB" id="A0A392RPK0"/>
<accession>A0A392RPK0</accession>
<evidence type="ECO:0000313" key="2">
    <source>
        <dbReference type="EMBL" id="MCI37700.1"/>
    </source>
</evidence>
<sequence length="76" mass="8393">MEDQPVTRADLEGFTAALTTTLTALTAQIATLINRLNNNNANNNNKVEQVHDVTRDSQHHEVVDSEVDDTRSTMVS</sequence>
<feature type="compositionally biased region" description="Basic and acidic residues" evidence="1">
    <location>
        <begin position="48"/>
        <end position="76"/>
    </location>
</feature>
<evidence type="ECO:0000313" key="3">
    <source>
        <dbReference type="Proteomes" id="UP000265520"/>
    </source>
</evidence>
<evidence type="ECO:0000256" key="1">
    <source>
        <dbReference type="SAM" id="MobiDB-lite"/>
    </source>
</evidence>
<protein>
    <submittedName>
        <fullName evidence="2">Uncharacterized protein</fullName>
    </submittedName>
</protein>
<proteinExistence type="predicted"/>
<feature type="region of interest" description="Disordered" evidence="1">
    <location>
        <begin position="38"/>
        <end position="76"/>
    </location>
</feature>
<dbReference type="EMBL" id="LXQA010247428">
    <property type="protein sequence ID" value="MCI37700.1"/>
    <property type="molecule type" value="Genomic_DNA"/>
</dbReference>